<dbReference type="Proteomes" id="UP000242254">
    <property type="component" value="Unassembled WGS sequence"/>
</dbReference>
<dbReference type="RefSeq" id="XP_023461352.1">
    <property type="nucleotide sequence ID" value="XM_023609791.1"/>
</dbReference>
<name>A0A2G4SFV2_RHIZD</name>
<reference evidence="2 3" key="1">
    <citation type="journal article" date="2016" name="Proc. Natl. Acad. Sci. U.S.A.">
        <title>Lipid metabolic changes in an early divergent fungus govern the establishment of a mutualistic symbiosis with endobacteria.</title>
        <authorList>
            <person name="Lastovetsky O.A."/>
            <person name="Gaspar M.L."/>
            <person name="Mondo S.J."/>
            <person name="LaButti K.M."/>
            <person name="Sandor L."/>
            <person name="Grigoriev I.V."/>
            <person name="Henry S.A."/>
            <person name="Pawlowska T.E."/>
        </authorList>
    </citation>
    <scope>NUCLEOTIDE SEQUENCE [LARGE SCALE GENOMIC DNA]</scope>
    <source>
        <strain evidence="2 3">ATCC 52813</strain>
    </source>
</reference>
<dbReference type="AlphaFoldDB" id="A0A2G4SFV2"/>
<evidence type="ECO:0000313" key="2">
    <source>
        <dbReference type="EMBL" id="PHZ07644.1"/>
    </source>
</evidence>
<feature type="signal peptide" evidence="1">
    <location>
        <begin position="1"/>
        <end position="18"/>
    </location>
</feature>
<keyword evidence="1" id="KW-0732">Signal</keyword>
<gene>
    <name evidence="2" type="ORF">RHIMIDRAFT_242466</name>
</gene>
<proteinExistence type="predicted"/>
<evidence type="ECO:0000256" key="1">
    <source>
        <dbReference type="SAM" id="SignalP"/>
    </source>
</evidence>
<dbReference type="EMBL" id="KZ303873">
    <property type="protein sequence ID" value="PHZ07644.1"/>
    <property type="molecule type" value="Genomic_DNA"/>
</dbReference>
<feature type="chain" id="PRO_5013787733" evidence="1">
    <location>
        <begin position="19"/>
        <end position="87"/>
    </location>
</feature>
<organism evidence="2 3">
    <name type="scientific">Rhizopus microsporus ATCC 52813</name>
    <dbReference type="NCBI Taxonomy" id="1340429"/>
    <lineage>
        <taxon>Eukaryota</taxon>
        <taxon>Fungi</taxon>
        <taxon>Fungi incertae sedis</taxon>
        <taxon>Mucoromycota</taxon>
        <taxon>Mucoromycotina</taxon>
        <taxon>Mucoromycetes</taxon>
        <taxon>Mucorales</taxon>
        <taxon>Mucorineae</taxon>
        <taxon>Rhizopodaceae</taxon>
        <taxon>Rhizopus</taxon>
    </lineage>
</organism>
<evidence type="ECO:0000313" key="3">
    <source>
        <dbReference type="Proteomes" id="UP000242254"/>
    </source>
</evidence>
<keyword evidence="3" id="KW-1185">Reference proteome</keyword>
<dbReference type="GeneID" id="35440781"/>
<sequence length="87" mass="9884">MVNLMLLLALMSVRRASIRNININIKSVFCFQIHGSDVAFYMASLSHEGIYTFTQVAKVKFPRSIAELPQFINMRAISQLLQASQCF</sequence>
<protein>
    <submittedName>
        <fullName evidence="2">Uncharacterized protein</fullName>
    </submittedName>
</protein>
<accession>A0A2G4SFV2</accession>